<evidence type="ECO:0000313" key="7">
    <source>
        <dbReference type="EMBL" id="GAA4680837.1"/>
    </source>
</evidence>
<dbReference type="InterPro" id="IPR001851">
    <property type="entry name" value="ABC_transp_permease"/>
</dbReference>
<evidence type="ECO:0000256" key="2">
    <source>
        <dbReference type="ARBA" id="ARBA00022475"/>
    </source>
</evidence>
<dbReference type="EMBL" id="BAABIM010000002">
    <property type="protein sequence ID" value="GAA4680837.1"/>
    <property type="molecule type" value="Genomic_DNA"/>
</dbReference>
<feature type="transmembrane region" description="Helical" evidence="6">
    <location>
        <begin position="138"/>
        <end position="161"/>
    </location>
</feature>
<dbReference type="PANTHER" id="PTHR32196">
    <property type="entry name" value="ABC TRANSPORTER PERMEASE PROTEIN YPHD-RELATED-RELATED"/>
    <property type="match status" value="1"/>
</dbReference>
<evidence type="ECO:0000256" key="5">
    <source>
        <dbReference type="ARBA" id="ARBA00023136"/>
    </source>
</evidence>
<reference evidence="8" key="1">
    <citation type="journal article" date="2019" name="Int. J. Syst. Evol. Microbiol.">
        <title>The Global Catalogue of Microorganisms (GCM) 10K type strain sequencing project: providing services to taxonomists for standard genome sequencing and annotation.</title>
        <authorList>
            <consortium name="The Broad Institute Genomics Platform"/>
            <consortium name="The Broad Institute Genome Sequencing Center for Infectious Disease"/>
            <person name="Wu L."/>
            <person name="Ma J."/>
        </authorList>
    </citation>
    <scope>NUCLEOTIDE SEQUENCE [LARGE SCALE GENOMIC DNA]</scope>
    <source>
        <strain evidence="8">JCM 18127</strain>
    </source>
</reference>
<keyword evidence="5 6" id="KW-0472">Membrane</keyword>
<feature type="transmembrane region" description="Helical" evidence="6">
    <location>
        <begin position="246"/>
        <end position="265"/>
    </location>
</feature>
<keyword evidence="2" id="KW-1003">Cell membrane</keyword>
<evidence type="ECO:0000256" key="6">
    <source>
        <dbReference type="SAM" id="Phobius"/>
    </source>
</evidence>
<evidence type="ECO:0000256" key="1">
    <source>
        <dbReference type="ARBA" id="ARBA00004651"/>
    </source>
</evidence>
<dbReference type="Proteomes" id="UP001500621">
    <property type="component" value="Unassembled WGS sequence"/>
</dbReference>
<keyword evidence="8" id="KW-1185">Reference proteome</keyword>
<comment type="caution">
    <text evidence="7">The sequence shown here is derived from an EMBL/GenBank/DDBJ whole genome shotgun (WGS) entry which is preliminary data.</text>
</comment>
<accession>A0ABP8W5G0</accession>
<evidence type="ECO:0000256" key="3">
    <source>
        <dbReference type="ARBA" id="ARBA00022692"/>
    </source>
</evidence>
<proteinExistence type="predicted"/>
<feature type="transmembrane region" description="Helical" evidence="6">
    <location>
        <begin position="221"/>
        <end position="239"/>
    </location>
</feature>
<name>A0ABP8W5G0_9ACTN</name>
<feature type="transmembrane region" description="Helical" evidence="6">
    <location>
        <begin position="73"/>
        <end position="93"/>
    </location>
</feature>
<feature type="transmembrane region" description="Helical" evidence="6">
    <location>
        <begin position="182"/>
        <end position="201"/>
    </location>
</feature>
<protein>
    <submittedName>
        <fullName evidence="7">ABC transporter permease</fullName>
    </submittedName>
</protein>
<feature type="transmembrane region" description="Helical" evidence="6">
    <location>
        <begin position="271"/>
        <end position="291"/>
    </location>
</feature>
<evidence type="ECO:0000256" key="4">
    <source>
        <dbReference type="ARBA" id="ARBA00022989"/>
    </source>
</evidence>
<dbReference type="Pfam" id="PF02653">
    <property type="entry name" value="BPD_transp_2"/>
    <property type="match status" value="1"/>
</dbReference>
<gene>
    <name evidence="7" type="ORF">GCM10023226_17530</name>
</gene>
<sequence length="311" mass="31618">MLLALFVVPSMSGREFNVFSIYNAMQSYSGLGLVALALGLTMIIGEFDLSVVGTYALAGMVAVKTGVDQPLVGILYALLVCGALGLVHGLLVARAGVNSMAITLGGYLAAIGLTGTIADNKSQAFPNYEFSSRLNEPIAQIFSMRSLITVAVVALVVLLVMGTRVGRDMRATGGGRRASRTAGVRVDLIVVATFTASGLLAGLGGTLQAYGVATATPNPGLSPLIFAITATLLGGIALAGGKGTPLGIVAGALGMCFFAELFTTLATPQYVVSLLTGGLLVAVTLLTTEPARRGLSSLRRRSSGASSATTA</sequence>
<keyword evidence="3 6" id="KW-0812">Transmembrane</keyword>
<comment type="subcellular location">
    <subcellularLocation>
        <location evidence="1">Cell membrane</location>
        <topology evidence="1">Multi-pass membrane protein</topology>
    </subcellularLocation>
</comment>
<evidence type="ECO:0000313" key="8">
    <source>
        <dbReference type="Proteomes" id="UP001500621"/>
    </source>
</evidence>
<keyword evidence="4 6" id="KW-1133">Transmembrane helix</keyword>
<feature type="transmembrane region" description="Helical" evidence="6">
    <location>
        <begin position="100"/>
        <end position="118"/>
    </location>
</feature>
<organism evidence="7 8">
    <name type="scientific">Nocardioides nanhaiensis</name>
    <dbReference type="NCBI Taxonomy" id="1476871"/>
    <lineage>
        <taxon>Bacteria</taxon>
        <taxon>Bacillati</taxon>
        <taxon>Actinomycetota</taxon>
        <taxon>Actinomycetes</taxon>
        <taxon>Propionibacteriales</taxon>
        <taxon>Nocardioidaceae</taxon>
        <taxon>Nocardioides</taxon>
    </lineage>
</organism>